<organism evidence="5 6">
    <name type="scientific">Penicillium oxalicum (strain 114-2 / CGMCC 5302)</name>
    <name type="common">Penicillium decumbens</name>
    <dbReference type="NCBI Taxonomy" id="933388"/>
    <lineage>
        <taxon>Eukaryota</taxon>
        <taxon>Fungi</taxon>
        <taxon>Dikarya</taxon>
        <taxon>Ascomycota</taxon>
        <taxon>Pezizomycotina</taxon>
        <taxon>Eurotiomycetes</taxon>
        <taxon>Eurotiomycetidae</taxon>
        <taxon>Eurotiales</taxon>
        <taxon>Aspergillaceae</taxon>
        <taxon>Penicillium</taxon>
    </lineage>
</organism>
<dbReference type="GO" id="GO:0005737">
    <property type="term" value="C:cytoplasm"/>
    <property type="evidence" value="ECO:0007669"/>
    <property type="project" value="UniProtKB-ARBA"/>
</dbReference>
<feature type="domain" description="GAT" evidence="4">
    <location>
        <begin position="214"/>
        <end position="303"/>
    </location>
</feature>
<evidence type="ECO:0000256" key="2">
    <source>
        <dbReference type="ARBA" id="ARBA00023136"/>
    </source>
</evidence>
<dbReference type="eggNOG" id="ENOG502S1ZS">
    <property type="taxonomic scope" value="Eukaryota"/>
</dbReference>
<evidence type="ECO:0000313" key="6">
    <source>
        <dbReference type="Proteomes" id="UP000019376"/>
    </source>
</evidence>
<feature type="region of interest" description="Disordered" evidence="3">
    <location>
        <begin position="302"/>
        <end position="436"/>
    </location>
</feature>
<name>S7Z5J6_PENO1</name>
<keyword evidence="6" id="KW-1185">Reference proteome</keyword>
<feature type="region of interest" description="Disordered" evidence="3">
    <location>
        <begin position="1"/>
        <end position="29"/>
    </location>
</feature>
<dbReference type="SUPFAM" id="SSF48464">
    <property type="entry name" value="ENTH/VHS domain"/>
    <property type="match status" value="1"/>
</dbReference>
<dbReference type="InterPro" id="IPR044836">
    <property type="entry name" value="TOL_plant"/>
</dbReference>
<dbReference type="GO" id="GO:0035091">
    <property type="term" value="F:phosphatidylinositol binding"/>
    <property type="evidence" value="ECO:0007669"/>
    <property type="project" value="InterPro"/>
</dbReference>
<accession>S7Z5J6</accession>
<evidence type="ECO:0000313" key="5">
    <source>
        <dbReference type="EMBL" id="EPS25374.1"/>
    </source>
</evidence>
<protein>
    <recommendedName>
        <fullName evidence="4">GAT domain-containing protein</fullName>
    </recommendedName>
</protein>
<dbReference type="GO" id="GO:0016020">
    <property type="term" value="C:membrane"/>
    <property type="evidence" value="ECO:0007669"/>
    <property type="project" value="UniProtKB-SubCell"/>
</dbReference>
<feature type="compositionally biased region" description="Low complexity" evidence="3">
    <location>
        <begin position="1"/>
        <end position="23"/>
    </location>
</feature>
<dbReference type="HOGENOM" id="CLU_031989_0_0_1"/>
<dbReference type="PhylomeDB" id="S7Z5J6"/>
<dbReference type="STRING" id="933388.S7Z5J6"/>
<proteinExistence type="predicted"/>
<sequence>MPAMKGFLRSFSGSRRSSPSAGSEQDYRDDSPEAILLREMTAFCEANNNASQNQQGNEYVHLPRIVETAESSPAAAREAAQRIRKYLSTPNSTPNHVQYNAIMLMRILGDNPGHSFTRHFDAKFCSAIKDVLRSGRDLHVRHYLCEYLAYLEATRYQDDDLQLLLQVWAKKKAKAPRAFVERYSIPPGVQASNSLAHPHLFQPMRPAGSSRALPDAGELVARIEEARNSAKLLTQFVQITPSAELEDNDLIKEFIERCRSSAQNLQGYIHSTNPAPDENTLLTLIETNDEISVALSQQQRAMLRARKARGASNPTSNVHSPVSPGSDGIGSGGLGGQPTLSSDPVPIPTGHGSRCLERQSTPREEQPSAHSVSRPHATRKTLAQHEYNSADFEVQNPFADENAAGDSDAEKHHQKDSAMASTIAGNVQHPPTEHKR</sequence>
<dbReference type="AlphaFoldDB" id="S7Z5J6"/>
<dbReference type="GO" id="GO:0043130">
    <property type="term" value="F:ubiquitin binding"/>
    <property type="evidence" value="ECO:0007669"/>
    <property type="project" value="InterPro"/>
</dbReference>
<gene>
    <name evidence="5" type="ORF">PDE_00307</name>
</gene>
<evidence type="ECO:0000256" key="1">
    <source>
        <dbReference type="ARBA" id="ARBA00004170"/>
    </source>
</evidence>
<feature type="compositionally biased region" description="Gly residues" evidence="3">
    <location>
        <begin position="327"/>
        <end position="336"/>
    </location>
</feature>
<dbReference type="Gene3D" id="1.20.58.160">
    <property type="match status" value="1"/>
</dbReference>
<reference evidence="5 6" key="1">
    <citation type="journal article" date="2013" name="PLoS ONE">
        <title>Genomic and secretomic analyses reveal unique features of the lignocellulolytic enzyme system of Penicillium decumbens.</title>
        <authorList>
            <person name="Liu G."/>
            <person name="Zhang L."/>
            <person name="Wei X."/>
            <person name="Zou G."/>
            <person name="Qin Y."/>
            <person name="Ma L."/>
            <person name="Li J."/>
            <person name="Zheng H."/>
            <person name="Wang S."/>
            <person name="Wang C."/>
            <person name="Xun L."/>
            <person name="Zhao G.-P."/>
            <person name="Zhou Z."/>
            <person name="Qu Y."/>
        </authorList>
    </citation>
    <scope>NUCLEOTIDE SEQUENCE [LARGE SCALE GENOMIC DNA]</scope>
    <source>
        <strain evidence="6">114-2 / CGMCC 5302</strain>
    </source>
</reference>
<dbReference type="SUPFAM" id="SSF89009">
    <property type="entry name" value="GAT-like domain"/>
    <property type="match status" value="1"/>
</dbReference>
<dbReference type="Proteomes" id="UP000019376">
    <property type="component" value="Unassembled WGS sequence"/>
</dbReference>
<dbReference type="PANTHER" id="PTHR45898">
    <property type="entry name" value="TOM1-LIKE PROTEIN"/>
    <property type="match status" value="1"/>
</dbReference>
<dbReference type="EMBL" id="KB644408">
    <property type="protein sequence ID" value="EPS25374.1"/>
    <property type="molecule type" value="Genomic_DNA"/>
</dbReference>
<dbReference type="InterPro" id="IPR038425">
    <property type="entry name" value="GAT_sf"/>
</dbReference>
<feature type="compositionally biased region" description="Basic and acidic residues" evidence="3">
    <location>
        <begin position="354"/>
        <end position="367"/>
    </location>
</feature>
<comment type="subcellular location">
    <subcellularLocation>
        <location evidence="1">Membrane</location>
        <topology evidence="1">Peripheral membrane protein</topology>
    </subcellularLocation>
</comment>
<dbReference type="Gene3D" id="1.25.40.90">
    <property type="match status" value="1"/>
</dbReference>
<keyword evidence="2" id="KW-0472">Membrane</keyword>
<evidence type="ECO:0000259" key="4">
    <source>
        <dbReference type="PROSITE" id="PS50909"/>
    </source>
</evidence>
<evidence type="ECO:0000256" key="3">
    <source>
        <dbReference type="SAM" id="MobiDB-lite"/>
    </source>
</evidence>
<dbReference type="PANTHER" id="PTHR45898:SF4">
    <property type="entry name" value="TARGET OF MYB PROTEIN 1"/>
    <property type="match status" value="1"/>
</dbReference>
<dbReference type="PROSITE" id="PS50909">
    <property type="entry name" value="GAT"/>
    <property type="match status" value="1"/>
</dbReference>
<dbReference type="Pfam" id="PF03127">
    <property type="entry name" value="GAT"/>
    <property type="match status" value="1"/>
</dbReference>
<dbReference type="GO" id="GO:0043328">
    <property type="term" value="P:protein transport to vacuole involved in ubiquitin-dependent protein catabolic process via the multivesicular body sorting pathway"/>
    <property type="evidence" value="ECO:0007669"/>
    <property type="project" value="InterPro"/>
</dbReference>
<dbReference type="InterPro" id="IPR004152">
    <property type="entry name" value="GAT_dom"/>
</dbReference>
<dbReference type="CDD" id="cd21383">
    <property type="entry name" value="GAT_GGA_Tom1-like"/>
    <property type="match status" value="1"/>
</dbReference>
<dbReference type="OrthoDB" id="5393057at2759"/>
<dbReference type="InterPro" id="IPR008942">
    <property type="entry name" value="ENTH_VHS"/>
</dbReference>